<keyword evidence="9" id="KW-1185">Reference proteome</keyword>
<keyword evidence="3" id="KW-0732">Signal</keyword>
<dbReference type="Gene3D" id="1.25.40.390">
    <property type="match status" value="1"/>
</dbReference>
<organism evidence="8 9">
    <name type="scientific">Hufsiella arboris</name>
    <dbReference type="NCBI Taxonomy" id="2695275"/>
    <lineage>
        <taxon>Bacteria</taxon>
        <taxon>Pseudomonadati</taxon>
        <taxon>Bacteroidota</taxon>
        <taxon>Sphingobacteriia</taxon>
        <taxon>Sphingobacteriales</taxon>
        <taxon>Sphingobacteriaceae</taxon>
        <taxon>Hufsiella</taxon>
    </lineage>
</organism>
<dbReference type="Proteomes" id="UP000466586">
    <property type="component" value="Unassembled WGS sequence"/>
</dbReference>
<dbReference type="InterPro" id="IPR033985">
    <property type="entry name" value="SusD-like_N"/>
</dbReference>
<dbReference type="Pfam" id="PF07980">
    <property type="entry name" value="SusD_RagB"/>
    <property type="match status" value="1"/>
</dbReference>
<proteinExistence type="inferred from homology"/>
<evidence type="ECO:0000259" key="7">
    <source>
        <dbReference type="Pfam" id="PF14322"/>
    </source>
</evidence>
<dbReference type="Gene3D" id="1.25.40.10">
    <property type="entry name" value="Tetratricopeptide repeat domain"/>
    <property type="match status" value="1"/>
</dbReference>
<dbReference type="EMBL" id="WVHT01000006">
    <property type="protein sequence ID" value="MXV52101.1"/>
    <property type="molecule type" value="Genomic_DNA"/>
</dbReference>
<accession>A0A7K1YCJ2</accession>
<dbReference type="SUPFAM" id="SSF48452">
    <property type="entry name" value="TPR-like"/>
    <property type="match status" value="1"/>
</dbReference>
<feature type="domain" description="SusD-like N-terminal" evidence="7">
    <location>
        <begin position="108"/>
        <end position="244"/>
    </location>
</feature>
<dbReference type="Pfam" id="PF14322">
    <property type="entry name" value="SusD-like_3"/>
    <property type="match status" value="1"/>
</dbReference>
<evidence type="ECO:0000259" key="6">
    <source>
        <dbReference type="Pfam" id="PF07980"/>
    </source>
</evidence>
<dbReference type="InterPro" id="IPR011990">
    <property type="entry name" value="TPR-like_helical_dom_sf"/>
</dbReference>
<evidence type="ECO:0000256" key="3">
    <source>
        <dbReference type="ARBA" id="ARBA00022729"/>
    </source>
</evidence>
<evidence type="ECO:0000256" key="5">
    <source>
        <dbReference type="ARBA" id="ARBA00023237"/>
    </source>
</evidence>
<evidence type="ECO:0000256" key="2">
    <source>
        <dbReference type="ARBA" id="ARBA00006275"/>
    </source>
</evidence>
<evidence type="ECO:0000256" key="1">
    <source>
        <dbReference type="ARBA" id="ARBA00004442"/>
    </source>
</evidence>
<reference evidence="8 9" key="1">
    <citation type="submission" date="2019-11" db="EMBL/GenBank/DDBJ databases">
        <title>Pedobacter sp. HMF7647 Genome sequencing and assembly.</title>
        <authorList>
            <person name="Kang H."/>
            <person name="Kim H."/>
            <person name="Joh K."/>
        </authorList>
    </citation>
    <scope>NUCLEOTIDE SEQUENCE [LARGE SCALE GENOMIC DNA]</scope>
    <source>
        <strain evidence="8 9">HMF7647</strain>
    </source>
</reference>
<dbReference type="PROSITE" id="PS51257">
    <property type="entry name" value="PROKAR_LIPOPROTEIN"/>
    <property type="match status" value="1"/>
</dbReference>
<evidence type="ECO:0000313" key="9">
    <source>
        <dbReference type="Proteomes" id="UP000466586"/>
    </source>
</evidence>
<keyword evidence="4" id="KW-0472">Membrane</keyword>
<comment type="caution">
    <text evidence="8">The sequence shown here is derived from an EMBL/GenBank/DDBJ whole genome shotgun (WGS) entry which is preliminary data.</text>
</comment>
<dbReference type="CDD" id="cd08977">
    <property type="entry name" value="SusD"/>
    <property type="match status" value="1"/>
</dbReference>
<evidence type="ECO:0000313" key="8">
    <source>
        <dbReference type="EMBL" id="MXV52101.1"/>
    </source>
</evidence>
<dbReference type="GO" id="GO:0009279">
    <property type="term" value="C:cell outer membrane"/>
    <property type="evidence" value="ECO:0007669"/>
    <property type="project" value="UniProtKB-SubCell"/>
</dbReference>
<dbReference type="RefSeq" id="WP_160845278.1">
    <property type="nucleotide sequence ID" value="NZ_WVHT01000006.1"/>
</dbReference>
<dbReference type="Gene3D" id="1.10.3780.10">
    <property type="entry name" value="SusD-like"/>
    <property type="match status" value="1"/>
</dbReference>
<evidence type="ECO:0000256" key="4">
    <source>
        <dbReference type="ARBA" id="ARBA00023136"/>
    </source>
</evidence>
<gene>
    <name evidence="8" type="ORF">GS399_14070</name>
</gene>
<dbReference type="InterPro" id="IPR012944">
    <property type="entry name" value="SusD_RagB_dom"/>
</dbReference>
<comment type="subcellular location">
    <subcellularLocation>
        <location evidence="1">Cell outer membrane</location>
    </subcellularLocation>
</comment>
<sequence>MKSHKLIISALLASGTLFSSCLKDLDTKPIDPRIITSADVFNDPASYKQSLAKLYGSLTLTGQKGQFGLADISAPDEGTTSFLRTYWSAQEITTDECLNAWGDPGLVEYHGHIWSDQNSYNKLLYQRIYINIAYCNEFIRSAQENVDKVEAGSRPDIVKYIAEARFLRALNYSFAMDLWGNVPFVTEADKPGAFLPKQITRADLFAYIESELKAIDNDLAKPGANEYARADQAAAWTLLSRIYLNAEVYLGKGANKYSDCVTYCNKIIGSGAYSLTPDYKNLFLADNDKLRNEVIFTVAEDGTNTQNYGGVTYIIHAGVGGSQNAGPDYGIASGGWSGNRLTSTFVKKFADPSGATDKRAIFYTNGQSLEITHPTVFTEGYLSAKYKNMTSAGAVGSNSTFVDTDFPMFRLADVYLMYAEAVLRGGTGGDQNTALGYINQLRTRAYGNSNGNIASSALTLNFILDERARELYWEGLRRTDLIRYGLFTGGSYLWDWKGNVQQGTATDAKYNLFPIPASDLSLNTNLTQNPGY</sequence>
<keyword evidence="5" id="KW-0998">Cell outer membrane</keyword>
<dbReference type="AlphaFoldDB" id="A0A7K1YCJ2"/>
<name>A0A7K1YCJ2_9SPHI</name>
<comment type="similarity">
    <text evidence="2">Belongs to the SusD family.</text>
</comment>
<feature type="domain" description="RagB/SusD" evidence="6">
    <location>
        <begin position="377"/>
        <end position="532"/>
    </location>
</feature>
<protein>
    <submittedName>
        <fullName evidence="8">RagB/SusD family nutrient uptake outer membrane protein</fullName>
    </submittedName>
</protein>